<proteinExistence type="predicted"/>
<evidence type="ECO:0000313" key="5">
    <source>
        <dbReference type="EMBL" id="MFM1726118.1"/>
    </source>
</evidence>
<organism evidence="5 6">
    <name type="scientific">Rhodococcus parequi</name>
    <dbReference type="NCBI Taxonomy" id="3137122"/>
    <lineage>
        <taxon>Bacteria</taxon>
        <taxon>Bacillati</taxon>
        <taxon>Actinomycetota</taxon>
        <taxon>Actinomycetes</taxon>
        <taxon>Mycobacteriales</taxon>
        <taxon>Nocardiaceae</taxon>
        <taxon>Rhodococcus</taxon>
    </lineage>
</organism>
<dbReference type="Pfam" id="PF00196">
    <property type="entry name" value="GerE"/>
    <property type="match status" value="1"/>
</dbReference>
<evidence type="ECO:0000313" key="6">
    <source>
        <dbReference type="Proteomes" id="UP001629745"/>
    </source>
</evidence>
<dbReference type="InterPro" id="IPR036388">
    <property type="entry name" value="WH-like_DNA-bd_sf"/>
</dbReference>
<sequence length="836" mass="86517">MRTEPATSPPGADALAGLRGARNVLDAVEAEPFAPVLIRGRSGSGKSLVLSTIRDHALARGHDVVSTVAVADTETGGAMLVVDGAHALTTDDVSALHRLVQRGDRKVVVAVEPRPHDPALCALTTTMQTQGSVFDLGALSPADIVDRAHTRGIELTPALARSLHEWSGGALVHVDAGLAAARHGEAAVRAAVTSHLRDVLQHLDGALLAALALHLYGHGTDGGDLAPALEVSPAEGQTLADRVRASSVVTRSDAVLPLARSLLTSAVGVTRLRDLQTRLLTTRLGAGTLDARTACTLAESGLDDPRLADFLCARAHSVDPAEASALYEAAIQAGADADAIALRRCEAGALSGNLDAAHALVDTVLDRADDLESSELAAAVRISSSIAAHRGELGHSADLYEWLGPDRAGPDAAIAATVLLAAGRPEPAAAMLTRGRQGPPTSAAAGTALLAEGLAQSIAGSGAVAMNSLTRAMTMLSSSAHTRLLPDTAPAVTALLCLHSGELAHAESVLRQALEFDPASGATRARHLALSAWTAMVGGDLVGATAILDTLPTDRPPHAREAFFLHGLRVGLARRHGDVGALQREWTQAQPVVAGYSADLFGLLPLGELWLAAVRLGDEQRILHLVEQAQALLVRLGEPALWGAALHWYGVQAAILGENPAALLPHARALAASAEVSSYAAGLASAGRVWLRVLREEAEASEVEAAARTLDRIGLPWDGARLAGEAALRVSDTRGATTLLQVARSLRGATTVQAGSGEIAAADPAVGTLTEREADVAELLVLGLTHREIGARLYIAPKTVEHHVARIRRRLGANSRSELMSMLRALGHGGPETSAS</sequence>
<dbReference type="RefSeq" id="WP_420166560.1">
    <property type="nucleotide sequence ID" value="NZ_JBDLNV010000008.1"/>
</dbReference>
<comment type="caution">
    <text evidence="5">The sequence shown here is derived from an EMBL/GenBank/DDBJ whole genome shotgun (WGS) entry which is preliminary data.</text>
</comment>
<evidence type="ECO:0000256" key="3">
    <source>
        <dbReference type="ARBA" id="ARBA00023163"/>
    </source>
</evidence>
<gene>
    <name evidence="5" type="ORF">ABEU20_004742</name>
</gene>
<keyword evidence="6" id="KW-1185">Reference proteome</keyword>
<dbReference type="PROSITE" id="PS50043">
    <property type="entry name" value="HTH_LUXR_2"/>
    <property type="match status" value="1"/>
</dbReference>
<evidence type="ECO:0000256" key="2">
    <source>
        <dbReference type="ARBA" id="ARBA00023125"/>
    </source>
</evidence>
<evidence type="ECO:0000256" key="1">
    <source>
        <dbReference type="ARBA" id="ARBA00023015"/>
    </source>
</evidence>
<dbReference type="EMBL" id="JBDLNV010000008">
    <property type="protein sequence ID" value="MFM1726118.1"/>
    <property type="molecule type" value="Genomic_DNA"/>
</dbReference>
<keyword evidence="2" id="KW-0238">DNA-binding</keyword>
<protein>
    <submittedName>
        <fullName evidence="5">LuxR C-terminal-related transcriptional regulator</fullName>
    </submittedName>
</protein>
<accession>A0ABW9FLX6</accession>
<dbReference type="InterPro" id="IPR000792">
    <property type="entry name" value="Tscrpt_reg_LuxR_C"/>
</dbReference>
<keyword evidence="3" id="KW-0804">Transcription</keyword>
<name>A0ABW9FLX6_9NOCA</name>
<feature type="domain" description="HTH luxR-type" evidence="4">
    <location>
        <begin position="762"/>
        <end position="827"/>
    </location>
</feature>
<dbReference type="InterPro" id="IPR016032">
    <property type="entry name" value="Sig_transdc_resp-reg_C-effctor"/>
</dbReference>
<dbReference type="InterPro" id="IPR027417">
    <property type="entry name" value="P-loop_NTPase"/>
</dbReference>
<keyword evidence="1" id="KW-0805">Transcription regulation</keyword>
<dbReference type="Proteomes" id="UP001629745">
    <property type="component" value="Unassembled WGS sequence"/>
</dbReference>
<dbReference type="SUPFAM" id="SSF46894">
    <property type="entry name" value="C-terminal effector domain of the bipartite response regulators"/>
    <property type="match status" value="1"/>
</dbReference>
<dbReference type="CDD" id="cd06170">
    <property type="entry name" value="LuxR_C_like"/>
    <property type="match status" value="1"/>
</dbReference>
<dbReference type="PANTHER" id="PTHR44688:SF16">
    <property type="entry name" value="DNA-BINDING TRANSCRIPTIONAL ACTIVATOR DEVR_DOSR"/>
    <property type="match status" value="1"/>
</dbReference>
<reference evidence="5 6" key="1">
    <citation type="submission" date="2023-11" db="EMBL/GenBank/DDBJ databases">
        <authorList>
            <person name="Val-Calvo J."/>
            <person name="Scortti M."/>
            <person name="Vazquez-Boland J."/>
        </authorList>
    </citation>
    <scope>NUCLEOTIDE SEQUENCE [LARGE SCALE GENOMIC DNA]</scope>
    <source>
        <strain evidence="5 6">PAM 2766</strain>
    </source>
</reference>
<dbReference type="SUPFAM" id="SSF52540">
    <property type="entry name" value="P-loop containing nucleoside triphosphate hydrolases"/>
    <property type="match status" value="1"/>
</dbReference>
<dbReference type="PRINTS" id="PR00038">
    <property type="entry name" value="HTHLUXR"/>
</dbReference>
<dbReference type="PANTHER" id="PTHR44688">
    <property type="entry name" value="DNA-BINDING TRANSCRIPTIONAL ACTIVATOR DEVR_DOSR"/>
    <property type="match status" value="1"/>
</dbReference>
<dbReference type="Gene3D" id="1.10.10.10">
    <property type="entry name" value="Winged helix-like DNA-binding domain superfamily/Winged helix DNA-binding domain"/>
    <property type="match status" value="1"/>
</dbReference>
<dbReference type="SMART" id="SM00421">
    <property type="entry name" value="HTH_LUXR"/>
    <property type="match status" value="1"/>
</dbReference>
<evidence type="ECO:0000259" key="4">
    <source>
        <dbReference type="PROSITE" id="PS50043"/>
    </source>
</evidence>